<keyword evidence="3" id="KW-1185">Reference proteome</keyword>
<dbReference type="RefSeq" id="WP_089688488.1">
    <property type="nucleotide sequence ID" value="NZ_FNFO01000018.1"/>
</dbReference>
<sequence length="284" mass="31242">MVDIKENEGNIVSNRDSINLKNVEKVAMRKNQVIAISNNKGGVGKTTTALNIGGGFAHLGLKVLLIDLDGQANLSSSLGVPPDLHPHVGHVMLEEARIQDVIQTRGSVDILPSAFELVNQVDRIKNEVGANLLLDNALKPMRKRYDRILIDCPPSLDILTLNALTAADAYIVPMMAEFYSHLALDKMIRSVDKLRSRGANPDLQLAGVLFTRHSKAGRTLIGRQIVESTRQAIKDHVFQNVIRDNVALVECVSAHQTIFEYDGESAGAKDYMKICKEILENEES</sequence>
<dbReference type="AlphaFoldDB" id="A0A1G9UXS8"/>
<evidence type="ECO:0000259" key="1">
    <source>
        <dbReference type="Pfam" id="PF13614"/>
    </source>
</evidence>
<dbReference type="InterPro" id="IPR050678">
    <property type="entry name" value="DNA_Partitioning_ATPase"/>
</dbReference>
<dbReference type="FunFam" id="3.40.50.300:FF:000285">
    <property type="entry name" value="Sporulation initiation inhibitor Soj"/>
    <property type="match status" value="1"/>
</dbReference>
<dbReference type="Gene3D" id="3.40.50.300">
    <property type="entry name" value="P-loop containing nucleotide triphosphate hydrolases"/>
    <property type="match status" value="1"/>
</dbReference>
<reference evidence="2 3" key="1">
    <citation type="submission" date="2016-10" db="EMBL/GenBank/DDBJ databases">
        <authorList>
            <person name="de Groot N.N."/>
        </authorList>
    </citation>
    <scope>NUCLEOTIDE SEQUENCE [LARGE SCALE GENOMIC DNA]</scope>
    <source>
        <strain evidence="2 3">DSM 25186</strain>
    </source>
</reference>
<dbReference type="InterPro" id="IPR027417">
    <property type="entry name" value="P-loop_NTPase"/>
</dbReference>
<gene>
    <name evidence="2" type="ORF">SAMN05421823_11826</name>
</gene>
<dbReference type="PANTHER" id="PTHR13696">
    <property type="entry name" value="P-LOOP CONTAINING NUCLEOSIDE TRIPHOSPHATE HYDROLASE"/>
    <property type="match status" value="1"/>
</dbReference>
<dbReference type="CDD" id="cd02042">
    <property type="entry name" value="ParAB_family"/>
    <property type="match status" value="1"/>
</dbReference>
<name>A0A1G9UXS8_9BACT</name>
<evidence type="ECO:0000313" key="2">
    <source>
        <dbReference type="EMBL" id="SDM64616.1"/>
    </source>
</evidence>
<dbReference type="Pfam" id="PF13614">
    <property type="entry name" value="AAA_31"/>
    <property type="match status" value="1"/>
</dbReference>
<dbReference type="STRING" id="1075417.SAMN05421823_11826"/>
<dbReference type="OrthoDB" id="9815116at2"/>
<accession>A0A1G9UXS8</accession>
<evidence type="ECO:0000313" key="3">
    <source>
        <dbReference type="Proteomes" id="UP000198510"/>
    </source>
</evidence>
<dbReference type="InterPro" id="IPR025669">
    <property type="entry name" value="AAA_dom"/>
</dbReference>
<dbReference type="SUPFAM" id="SSF52540">
    <property type="entry name" value="P-loop containing nucleoside triphosphate hydrolases"/>
    <property type="match status" value="1"/>
</dbReference>
<dbReference type="EMBL" id="FNFO01000018">
    <property type="protein sequence ID" value="SDM64616.1"/>
    <property type="molecule type" value="Genomic_DNA"/>
</dbReference>
<feature type="domain" description="AAA" evidence="1">
    <location>
        <begin position="32"/>
        <end position="204"/>
    </location>
</feature>
<protein>
    <submittedName>
        <fullName evidence="2">Chromosome partitioning protein</fullName>
    </submittedName>
</protein>
<proteinExistence type="predicted"/>
<dbReference type="Proteomes" id="UP000198510">
    <property type="component" value="Unassembled WGS sequence"/>
</dbReference>
<dbReference type="PANTHER" id="PTHR13696:SF99">
    <property type="entry name" value="COBYRINIC ACID AC-DIAMIDE SYNTHASE"/>
    <property type="match status" value="1"/>
</dbReference>
<organism evidence="2 3">
    <name type="scientific">Catalinimonas alkaloidigena</name>
    <dbReference type="NCBI Taxonomy" id="1075417"/>
    <lineage>
        <taxon>Bacteria</taxon>
        <taxon>Pseudomonadati</taxon>
        <taxon>Bacteroidota</taxon>
        <taxon>Cytophagia</taxon>
        <taxon>Cytophagales</taxon>
        <taxon>Catalimonadaceae</taxon>
        <taxon>Catalinimonas</taxon>
    </lineage>
</organism>